<dbReference type="GeneID" id="19200896"/>
<dbReference type="KEGG" id="cput:CONPUDRAFT_136405"/>
<comment type="caution">
    <text evidence="2">The sequence shown here is derived from an EMBL/GenBank/DDBJ whole genome shotgun (WGS) entry which is preliminary data.</text>
</comment>
<evidence type="ECO:0000259" key="1">
    <source>
        <dbReference type="Pfam" id="PF13649"/>
    </source>
</evidence>
<reference evidence="3" key="1">
    <citation type="journal article" date="2012" name="Science">
        <title>The Paleozoic origin of enzymatic lignin decomposition reconstructed from 31 fungal genomes.</title>
        <authorList>
            <person name="Floudas D."/>
            <person name="Binder M."/>
            <person name="Riley R."/>
            <person name="Barry K."/>
            <person name="Blanchette R.A."/>
            <person name="Henrissat B."/>
            <person name="Martinez A.T."/>
            <person name="Otillar R."/>
            <person name="Spatafora J.W."/>
            <person name="Yadav J.S."/>
            <person name="Aerts A."/>
            <person name="Benoit I."/>
            <person name="Boyd A."/>
            <person name="Carlson A."/>
            <person name="Copeland A."/>
            <person name="Coutinho P.M."/>
            <person name="de Vries R.P."/>
            <person name="Ferreira P."/>
            <person name="Findley K."/>
            <person name="Foster B."/>
            <person name="Gaskell J."/>
            <person name="Glotzer D."/>
            <person name="Gorecki P."/>
            <person name="Heitman J."/>
            <person name="Hesse C."/>
            <person name="Hori C."/>
            <person name="Igarashi K."/>
            <person name="Jurgens J.A."/>
            <person name="Kallen N."/>
            <person name="Kersten P."/>
            <person name="Kohler A."/>
            <person name="Kuees U."/>
            <person name="Kumar T.K.A."/>
            <person name="Kuo A."/>
            <person name="LaButti K."/>
            <person name="Larrondo L.F."/>
            <person name="Lindquist E."/>
            <person name="Ling A."/>
            <person name="Lombard V."/>
            <person name="Lucas S."/>
            <person name="Lundell T."/>
            <person name="Martin R."/>
            <person name="McLaughlin D.J."/>
            <person name="Morgenstern I."/>
            <person name="Morin E."/>
            <person name="Murat C."/>
            <person name="Nagy L.G."/>
            <person name="Nolan M."/>
            <person name="Ohm R.A."/>
            <person name="Patyshakuliyeva A."/>
            <person name="Rokas A."/>
            <person name="Ruiz-Duenas F.J."/>
            <person name="Sabat G."/>
            <person name="Salamov A."/>
            <person name="Samejima M."/>
            <person name="Schmutz J."/>
            <person name="Slot J.C."/>
            <person name="St John F."/>
            <person name="Stenlid J."/>
            <person name="Sun H."/>
            <person name="Sun S."/>
            <person name="Syed K."/>
            <person name="Tsang A."/>
            <person name="Wiebenga A."/>
            <person name="Young D."/>
            <person name="Pisabarro A."/>
            <person name="Eastwood D.C."/>
            <person name="Martin F."/>
            <person name="Cullen D."/>
            <person name="Grigoriev I.V."/>
            <person name="Hibbett D.S."/>
        </authorList>
    </citation>
    <scope>NUCLEOTIDE SEQUENCE [LARGE SCALE GENOMIC DNA]</scope>
    <source>
        <strain evidence="3">RWD-64-598 SS2</strain>
    </source>
</reference>
<name>A0A5M3MW66_CONPW</name>
<dbReference type="Gene3D" id="3.40.50.150">
    <property type="entry name" value="Vaccinia Virus protein VP39"/>
    <property type="match status" value="1"/>
</dbReference>
<dbReference type="RefSeq" id="XP_007767138.1">
    <property type="nucleotide sequence ID" value="XM_007768948.1"/>
</dbReference>
<evidence type="ECO:0000313" key="3">
    <source>
        <dbReference type="Proteomes" id="UP000053558"/>
    </source>
</evidence>
<evidence type="ECO:0000313" key="2">
    <source>
        <dbReference type="EMBL" id="EIW83356.1"/>
    </source>
</evidence>
<dbReference type="Pfam" id="PF11899">
    <property type="entry name" value="DUF3419"/>
    <property type="match status" value="1"/>
</dbReference>
<dbReference type="InterPro" id="IPR041698">
    <property type="entry name" value="Methyltransf_25"/>
</dbReference>
<dbReference type="SUPFAM" id="SSF53335">
    <property type="entry name" value="S-adenosyl-L-methionine-dependent methyltransferases"/>
    <property type="match status" value="1"/>
</dbReference>
<dbReference type="OMA" id="VCDFYVQ"/>
<dbReference type="CDD" id="cd02440">
    <property type="entry name" value="AdoMet_MTases"/>
    <property type="match status" value="1"/>
</dbReference>
<proteinExistence type="predicted"/>
<protein>
    <recommendedName>
        <fullName evidence="1">Methyltransferase domain-containing protein</fullName>
    </recommendedName>
</protein>
<dbReference type="EMBL" id="JH711576">
    <property type="protein sequence ID" value="EIW83356.1"/>
    <property type="molecule type" value="Genomic_DNA"/>
</dbReference>
<dbReference type="OrthoDB" id="10253390at2759"/>
<dbReference type="PANTHER" id="PTHR47473">
    <property type="entry name" value="BTA1P"/>
    <property type="match status" value="1"/>
</dbReference>
<dbReference type="InterPro" id="IPR029063">
    <property type="entry name" value="SAM-dependent_MTases_sf"/>
</dbReference>
<dbReference type="InterPro" id="IPR021829">
    <property type="entry name" value="DUF3419"/>
</dbReference>
<keyword evidence="3" id="KW-1185">Reference proteome</keyword>
<dbReference type="Proteomes" id="UP000053558">
    <property type="component" value="Unassembled WGS sequence"/>
</dbReference>
<gene>
    <name evidence="2" type="ORF">CONPUDRAFT_136405</name>
</gene>
<feature type="domain" description="Methyltransferase" evidence="1">
    <location>
        <begin position="131"/>
        <end position="233"/>
    </location>
</feature>
<dbReference type="PANTHER" id="PTHR47473:SF1">
    <property type="entry name" value="METHYLTRANSFERASE DOMAIN-CONTAINING PROTEIN"/>
    <property type="match status" value="1"/>
</dbReference>
<dbReference type="Pfam" id="PF13649">
    <property type="entry name" value="Methyltransf_25"/>
    <property type="match status" value="1"/>
</dbReference>
<organism evidence="2 3">
    <name type="scientific">Coniophora puteana (strain RWD-64-598)</name>
    <name type="common">Brown rot fungus</name>
    <dbReference type="NCBI Taxonomy" id="741705"/>
    <lineage>
        <taxon>Eukaryota</taxon>
        <taxon>Fungi</taxon>
        <taxon>Dikarya</taxon>
        <taxon>Basidiomycota</taxon>
        <taxon>Agaricomycotina</taxon>
        <taxon>Agaricomycetes</taxon>
        <taxon>Agaricomycetidae</taxon>
        <taxon>Boletales</taxon>
        <taxon>Coniophorineae</taxon>
        <taxon>Coniophoraceae</taxon>
        <taxon>Coniophora</taxon>
    </lineage>
</organism>
<accession>A0A5M3MW66</accession>
<sequence>MHFIPLRVLVLAAGLTGLTLWQRELYKAEPILSWSSVLWTLTIWTAAVTLAVNTVGKELWPYVRFIWHCFIQPVKGADQRARLDQFYEGQAHVYDATRNRLLRGRNTMLNLCAGHLRTMQQTAPKQRLVWVDIGGGTGHNIELMDKHFPISSFDAVYLVDLCEPLLRVARERFAKKGWKNVHVLCQDASEFSLPEWAGSDPKGSVSFVTISYALSMIPNFYTLLDRVDHVLSPAHGLVGVVDFYTSGRQPSLHERAIGGASRECGWLSRWFWQIWFDFDHVSLSPHRRDYLEYKFGTVKAYNGRNRFVLPFIVRIPYYIWLGRSRSCDVSRFCHAFEVEGGNMIGNCSPVPFTAVSASPAEEKEIPALEIGEPVMDPEVGGRTVGQATIVNITPPLSSFHYGIGKPWRLPYYEQPIHKEFRTFIYSFTWEDPMEDMKYLELSKDDSMLVITSAGDNALHYAIAAQPKRIHCVDMNPCQGHLLELKLAALSALSHDDFFQLFGAGRHPSFRALLDARLAPLLSSTAYQFWRINERAFDSGFYLQGYAGWALRLAQLVFTLAGVRADAEALCSAGSVAEQERIWRERLRPVLLSAPVVAVLRSPVFCWNALGVPLNQRRMLMEEGSVYEFVRDTFDPLPGTWSFRDDAYFYPLALTGHYTRTSCPAYLTPSGYETLRANKGEAMDAFRLHTDSIINVLRGLTDSSLTRAVIMDHLDWFAPGSKDVDEEVAEFHRVLSSGGFVLWRSAARKPWYAEVFERQGFVVTPISVRKGPEVALDRVNMYASFYRAVKV</sequence>
<dbReference type="AlphaFoldDB" id="A0A5M3MW66"/>